<dbReference type="Gene3D" id="2.40.10.120">
    <property type="match status" value="1"/>
</dbReference>
<reference evidence="12 13" key="1">
    <citation type="submission" date="2020-08" db="EMBL/GenBank/DDBJ databases">
        <title>Bridging the membrane lipid divide: bacteria of the FCB group superphylum have the potential to synthesize archaeal ether lipids.</title>
        <authorList>
            <person name="Villanueva L."/>
            <person name="Von Meijenfeldt F.A.B."/>
            <person name="Westbye A.B."/>
            <person name="Yadav S."/>
            <person name="Hopmans E.C."/>
            <person name="Dutilh B.E."/>
            <person name="Sinninghe Damste J.S."/>
        </authorList>
    </citation>
    <scope>NUCLEOTIDE SEQUENCE [LARGE SCALE GENOMIC DNA]</scope>
    <source>
        <strain evidence="12">NIOZ-UU100</strain>
    </source>
</reference>
<comment type="caution">
    <text evidence="12">The sequence shown here is derived from an EMBL/GenBank/DDBJ whole genome shotgun (WGS) entry which is preliminary data.</text>
</comment>
<dbReference type="GO" id="GO:0004252">
    <property type="term" value="F:serine-type endopeptidase activity"/>
    <property type="evidence" value="ECO:0007669"/>
    <property type="project" value="InterPro"/>
</dbReference>
<dbReference type="PROSITE" id="PS50106">
    <property type="entry name" value="PDZ"/>
    <property type="match status" value="1"/>
</dbReference>
<dbReference type="PRINTS" id="PR00834">
    <property type="entry name" value="PROTEASES2C"/>
</dbReference>
<feature type="binding site" evidence="8">
    <location>
        <begin position="241"/>
        <end position="245"/>
    </location>
    <ligand>
        <name>substrate</name>
    </ligand>
</feature>
<feature type="chain" id="PRO_5039226966" evidence="10">
    <location>
        <begin position="22"/>
        <end position="468"/>
    </location>
</feature>
<evidence type="ECO:0000256" key="8">
    <source>
        <dbReference type="PIRSR" id="PIRSR611782-2"/>
    </source>
</evidence>
<dbReference type="InterPro" id="IPR001478">
    <property type="entry name" value="PDZ"/>
</dbReference>
<feature type="active site" description="Charge relay system" evidence="7">
    <location>
        <position position="225"/>
    </location>
</feature>
<feature type="region of interest" description="Disordered" evidence="9">
    <location>
        <begin position="65"/>
        <end position="96"/>
    </location>
</feature>
<evidence type="ECO:0000259" key="11">
    <source>
        <dbReference type="PROSITE" id="PS50106"/>
    </source>
</evidence>
<name>A0A8J6PAH4_9GAMM</name>
<feature type="active site" description="Charge relay system" evidence="7">
    <location>
        <position position="121"/>
    </location>
</feature>
<feature type="signal peptide" evidence="10">
    <location>
        <begin position="1"/>
        <end position="21"/>
    </location>
</feature>
<dbReference type="InterPro" id="IPR009003">
    <property type="entry name" value="Peptidase_S1_PA"/>
</dbReference>
<dbReference type="Proteomes" id="UP000654401">
    <property type="component" value="Unassembled WGS sequence"/>
</dbReference>
<keyword evidence="4" id="KW-0677">Repeat</keyword>
<dbReference type="InterPro" id="IPR011782">
    <property type="entry name" value="Pept_S1C_Do"/>
</dbReference>
<keyword evidence="5" id="KW-0378">Hydrolase</keyword>
<evidence type="ECO:0000256" key="2">
    <source>
        <dbReference type="ARBA" id="ARBA00022670"/>
    </source>
</evidence>
<sequence>MRLVSKTVLLTTMALSQYAEARPLVDTTIPPGFGSSRGDIPTLAPMLAQVIPGVVSISVIDAKDRNATNEQEKSSAGSSNPMDDFSFRPSPPRDPLLKNSSGLGAGVIIDHQQGYIITNHHLISESKEINVTLDDGRNFSANLIGSDQETDIALLQINAPRLTAISMGNSKELRVGDFVIAIGNPFGLGNTATSGIVSALGRSNLGLERFEEFIQTDASINVGNSGGALINLKGELVGINTAILAPNGGSVGIGFAIPVNMVREITTHLAQHGAVERGYLGITTKQLSSNLARTLRIDQGVLVDNVETNSPAEWARVQKGDVLIAINGHDIEDPTQLENILGLFPTGKQLKLSILRSGHPRHLFATLTKPENLQLSGEEINKNMSGVILSTLSPEQKNRYLSGGISVDSVDPKKSGWVLGLRPDDVIFSINRQPVRRLRDAQKAGALSKKMVILRAYRGDKILEMIIK</sequence>
<feature type="binding site" evidence="8">
    <location>
        <position position="121"/>
    </location>
    <ligand>
        <name>substrate</name>
    </ligand>
</feature>
<evidence type="ECO:0000313" key="13">
    <source>
        <dbReference type="Proteomes" id="UP000654401"/>
    </source>
</evidence>
<feature type="binding site" evidence="8">
    <location>
        <position position="151"/>
    </location>
    <ligand>
        <name>substrate</name>
    </ligand>
</feature>
<dbReference type="GO" id="GO:0006515">
    <property type="term" value="P:protein quality control for misfolded or incompletely synthesized proteins"/>
    <property type="evidence" value="ECO:0007669"/>
    <property type="project" value="TreeGrafter"/>
</dbReference>
<dbReference type="FunFam" id="2.40.10.10:FF:000001">
    <property type="entry name" value="Periplasmic serine protease DegS"/>
    <property type="match status" value="1"/>
</dbReference>
<accession>A0A8J6PAH4</accession>
<evidence type="ECO:0000256" key="3">
    <source>
        <dbReference type="ARBA" id="ARBA00022729"/>
    </source>
</evidence>
<dbReference type="InterPro" id="IPR001940">
    <property type="entry name" value="Peptidase_S1C"/>
</dbReference>
<evidence type="ECO:0000313" key="12">
    <source>
        <dbReference type="EMBL" id="MBC8519366.1"/>
    </source>
</evidence>
<keyword evidence="6" id="KW-0720">Serine protease</keyword>
<evidence type="ECO:0000256" key="4">
    <source>
        <dbReference type="ARBA" id="ARBA00022737"/>
    </source>
</evidence>
<dbReference type="InterPro" id="IPR036034">
    <property type="entry name" value="PDZ_sf"/>
</dbReference>
<feature type="active site" description="Charge relay system" evidence="7">
    <location>
        <position position="151"/>
    </location>
</feature>
<dbReference type="Pfam" id="PF13365">
    <property type="entry name" value="Trypsin_2"/>
    <property type="match status" value="1"/>
</dbReference>
<evidence type="ECO:0000256" key="6">
    <source>
        <dbReference type="ARBA" id="ARBA00022825"/>
    </source>
</evidence>
<dbReference type="SUPFAM" id="SSF50156">
    <property type="entry name" value="PDZ domain-like"/>
    <property type="match status" value="2"/>
</dbReference>
<evidence type="ECO:0000256" key="7">
    <source>
        <dbReference type="PIRSR" id="PIRSR611782-1"/>
    </source>
</evidence>
<organism evidence="12 13">
    <name type="scientific">Candidatus Thiopontia autotrophica</name>
    <dbReference type="NCBI Taxonomy" id="2841688"/>
    <lineage>
        <taxon>Bacteria</taxon>
        <taxon>Pseudomonadati</taxon>
        <taxon>Pseudomonadota</taxon>
        <taxon>Gammaproteobacteria</taxon>
        <taxon>Candidatus Thiopontia</taxon>
    </lineage>
</organism>
<dbReference type="Gene3D" id="2.30.42.10">
    <property type="match status" value="2"/>
</dbReference>
<dbReference type="GO" id="GO:0042597">
    <property type="term" value="C:periplasmic space"/>
    <property type="evidence" value="ECO:0007669"/>
    <property type="project" value="TreeGrafter"/>
</dbReference>
<dbReference type="EMBL" id="JACNFK010000022">
    <property type="protein sequence ID" value="MBC8519366.1"/>
    <property type="molecule type" value="Genomic_DNA"/>
</dbReference>
<dbReference type="PANTHER" id="PTHR22939:SF129">
    <property type="entry name" value="SERINE PROTEASE HTRA2, MITOCHONDRIAL"/>
    <property type="match status" value="1"/>
</dbReference>
<evidence type="ECO:0000256" key="5">
    <source>
        <dbReference type="ARBA" id="ARBA00022801"/>
    </source>
</evidence>
<comment type="similarity">
    <text evidence="1">Belongs to the peptidase S1C family.</text>
</comment>
<dbReference type="SMART" id="SM00228">
    <property type="entry name" value="PDZ"/>
    <property type="match status" value="2"/>
</dbReference>
<dbReference type="AlphaFoldDB" id="A0A8J6PAH4"/>
<dbReference type="SUPFAM" id="SSF50494">
    <property type="entry name" value="Trypsin-like serine proteases"/>
    <property type="match status" value="1"/>
</dbReference>
<evidence type="ECO:0000256" key="9">
    <source>
        <dbReference type="SAM" id="MobiDB-lite"/>
    </source>
</evidence>
<keyword evidence="2" id="KW-0645">Protease</keyword>
<gene>
    <name evidence="12" type="ORF">H8D24_03030</name>
</gene>
<dbReference type="PANTHER" id="PTHR22939">
    <property type="entry name" value="SERINE PROTEASE FAMILY S1C HTRA-RELATED"/>
    <property type="match status" value="1"/>
</dbReference>
<protein>
    <submittedName>
        <fullName evidence="12">Do family serine endopeptidase</fullName>
    </submittedName>
</protein>
<feature type="domain" description="PDZ" evidence="11">
    <location>
        <begin position="264"/>
        <end position="358"/>
    </location>
</feature>
<keyword evidence="3 10" id="KW-0732">Signal</keyword>
<dbReference type="NCBIfam" id="TIGR02037">
    <property type="entry name" value="degP_htrA_DO"/>
    <property type="match status" value="1"/>
</dbReference>
<dbReference type="Pfam" id="PF00595">
    <property type="entry name" value="PDZ"/>
    <property type="match status" value="1"/>
</dbReference>
<evidence type="ECO:0000256" key="1">
    <source>
        <dbReference type="ARBA" id="ARBA00010541"/>
    </source>
</evidence>
<feature type="binding site" evidence="8">
    <location>
        <begin position="223"/>
        <end position="225"/>
    </location>
    <ligand>
        <name>substrate</name>
    </ligand>
</feature>
<evidence type="ECO:0000256" key="10">
    <source>
        <dbReference type="SAM" id="SignalP"/>
    </source>
</evidence>
<proteinExistence type="inferred from homology"/>